<dbReference type="AlphaFoldDB" id="A0A382EY73"/>
<evidence type="ECO:0000259" key="1">
    <source>
        <dbReference type="Pfam" id="PF19089"/>
    </source>
</evidence>
<gene>
    <name evidence="2" type="ORF">METZ01_LOCUS208560</name>
</gene>
<protein>
    <recommendedName>
        <fullName evidence="1">DUF5777 domain-containing protein</fullName>
    </recommendedName>
</protein>
<name>A0A382EY73_9ZZZZ</name>
<organism evidence="2">
    <name type="scientific">marine metagenome</name>
    <dbReference type="NCBI Taxonomy" id="408172"/>
    <lineage>
        <taxon>unclassified sequences</taxon>
        <taxon>metagenomes</taxon>
        <taxon>ecological metagenomes</taxon>
    </lineage>
</organism>
<sequence>MLSELGDEPQRLNPVIATFKATRIVNAQSVELTRPKTMEFMIQHRFGSITNGVYDLFGMDGAVIRFDLKYGLNDRFSFGGGRSSLNKVYDLFSKIKILKQIDGTPFLPISVVLFGKIEIDTQDKFSADAEELINRITYDFQVLAARKMNESFSIQLMPTWVHRNFVLSDSLEHDLISLGAGGRIKATKRVSVNADTFFPLGDRNPNFVQSWGLGCDVETGGHVFQLMITNAQGAYESSYVENATGKFENNDLYLGFNITRVFSF</sequence>
<dbReference type="EMBL" id="UINC01046997">
    <property type="protein sequence ID" value="SVB55706.1"/>
    <property type="molecule type" value="Genomic_DNA"/>
</dbReference>
<feature type="domain" description="DUF5777" evidence="1">
    <location>
        <begin position="19"/>
        <end position="262"/>
    </location>
</feature>
<proteinExistence type="predicted"/>
<evidence type="ECO:0000313" key="2">
    <source>
        <dbReference type="EMBL" id="SVB55706.1"/>
    </source>
</evidence>
<dbReference type="InterPro" id="IPR045916">
    <property type="entry name" value="DUF5777"/>
</dbReference>
<dbReference type="Pfam" id="PF19089">
    <property type="entry name" value="DUF5777"/>
    <property type="match status" value="1"/>
</dbReference>
<reference evidence="2" key="1">
    <citation type="submission" date="2018-05" db="EMBL/GenBank/DDBJ databases">
        <authorList>
            <person name="Lanie J.A."/>
            <person name="Ng W.-L."/>
            <person name="Kazmierczak K.M."/>
            <person name="Andrzejewski T.M."/>
            <person name="Davidsen T.M."/>
            <person name="Wayne K.J."/>
            <person name="Tettelin H."/>
            <person name="Glass J.I."/>
            <person name="Rusch D."/>
            <person name="Podicherti R."/>
            <person name="Tsui H.-C.T."/>
            <person name="Winkler M.E."/>
        </authorList>
    </citation>
    <scope>NUCLEOTIDE SEQUENCE</scope>
</reference>
<accession>A0A382EY73</accession>